<dbReference type="Gramene" id="XM_028344114.1">
    <property type="protein sequence ID" value="XP_028199915.1"/>
    <property type="gene ID" value="LOC114384443"/>
</dbReference>
<dbReference type="InterPro" id="IPR010800">
    <property type="entry name" value="GRP"/>
</dbReference>
<dbReference type="PANTHER" id="PTHR37389">
    <property type="entry name" value="NODULIN-24"/>
    <property type="match status" value="1"/>
</dbReference>
<comment type="caution">
    <text evidence="2">The sequence shown here is derived from an EMBL/GenBank/DDBJ whole genome shotgun (WGS) entry which is preliminary data.</text>
</comment>
<protein>
    <submittedName>
        <fullName evidence="2">Uncharacterized protein</fullName>
    </submittedName>
</protein>
<reference evidence="2 3" key="1">
    <citation type="submission" date="2018-09" db="EMBL/GenBank/DDBJ databases">
        <title>A high-quality reference genome of wild soybean provides a powerful tool to mine soybean genomes.</title>
        <authorList>
            <person name="Xie M."/>
            <person name="Chung C.Y.L."/>
            <person name="Li M.-W."/>
            <person name="Wong F.-L."/>
            <person name="Chan T.-F."/>
            <person name="Lam H.-M."/>
        </authorList>
    </citation>
    <scope>NUCLEOTIDE SEQUENCE [LARGE SCALE GENOMIC DNA]</scope>
    <source>
        <strain evidence="3">cv. W05</strain>
        <tissue evidence="2">Hypocotyl of etiolated seedlings</tissue>
    </source>
</reference>
<gene>
    <name evidence="2" type="ORF">D0Y65_037749</name>
</gene>
<keyword evidence="1" id="KW-0732">Signal</keyword>
<proteinExistence type="predicted"/>
<accession>A0A445H273</accession>
<dbReference type="AlphaFoldDB" id="A0A445H273"/>
<organism evidence="2 3">
    <name type="scientific">Glycine soja</name>
    <name type="common">Wild soybean</name>
    <dbReference type="NCBI Taxonomy" id="3848"/>
    <lineage>
        <taxon>Eukaryota</taxon>
        <taxon>Viridiplantae</taxon>
        <taxon>Streptophyta</taxon>
        <taxon>Embryophyta</taxon>
        <taxon>Tracheophyta</taxon>
        <taxon>Spermatophyta</taxon>
        <taxon>Magnoliopsida</taxon>
        <taxon>eudicotyledons</taxon>
        <taxon>Gunneridae</taxon>
        <taxon>Pentapetalae</taxon>
        <taxon>rosids</taxon>
        <taxon>fabids</taxon>
        <taxon>Fabales</taxon>
        <taxon>Fabaceae</taxon>
        <taxon>Papilionoideae</taxon>
        <taxon>50 kb inversion clade</taxon>
        <taxon>NPAAA clade</taxon>
        <taxon>indigoferoid/millettioid clade</taxon>
        <taxon>Phaseoleae</taxon>
        <taxon>Glycine</taxon>
        <taxon>Glycine subgen. Soja</taxon>
    </lineage>
</organism>
<dbReference type="PANTHER" id="PTHR37389:SF40">
    <property type="entry name" value="NODULIN-24"/>
    <property type="match status" value="1"/>
</dbReference>
<feature type="signal peptide" evidence="1">
    <location>
        <begin position="1"/>
        <end position="27"/>
    </location>
</feature>
<feature type="chain" id="PRO_5019429240" evidence="1">
    <location>
        <begin position="28"/>
        <end position="148"/>
    </location>
</feature>
<evidence type="ECO:0000313" key="3">
    <source>
        <dbReference type="Proteomes" id="UP000289340"/>
    </source>
</evidence>
<dbReference type="EMBL" id="QZWG01000014">
    <property type="protein sequence ID" value="RZB67541.1"/>
    <property type="molecule type" value="Genomic_DNA"/>
</dbReference>
<dbReference type="Proteomes" id="UP000289340">
    <property type="component" value="Chromosome 14"/>
</dbReference>
<keyword evidence="3" id="KW-1185">Reference proteome</keyword>
<evidence type="ECO:0000313" key="2">
    <source>
        <dbReference type="EMBL" id="RZB67541.1"/>
    </source>
</evidence>
<sequence>MALKSKIALLITGLLAMLVFISSEVAAARNLKEGEVVRETNRVGDAKLVGGIHDVSKLSIPGIGGNFIGGVFPGNIGGGYIGGSIPIIGGGYIGGFPNIGGGGGFPNIGGGGGFPNIGGGFQGQAFCRFSCCVQDAMGRCLRCCSISR</sequence>
<name>A0A445H273_GLYSO</name>
<evidence type="ECO:0000256" key="1">
    <source>
        <dbReference type="SAM" id="SignalP"/>
    </source>
</evidence>